<evidence type="ECO:0000256" key="4">
    <source>
        <dbReference type="ARBA" id="ARBA00022605"/>
    </source>
</evidence>
<comment type="subunit">
    <text evidence="2 12">Homodimer.</text>
</comment>
<evidence type="ECO:0000256" key="5">
    <source>
        <dbReference type="ARBA" id="ARBA00022755"/>
    </source>
</evidence>
<dbReference type="HAMAP" id="MF_01576">
    <property type="entry name" value="THF_DHG_CYH"/>
    <property type="match status" value="1"/>
</dbReference>
<name>A0A1M4MHE3_9EURY</name>
<dbReference type="UniPathway" id="UPA00193"/>
<dbReference type="InterPro" id="IPR020867">
    <property type="entry name" value="THF_DH/CycHdrlase_CS"/>
</dbReference>
<dbReference type="Proteomes" id="UP000184671">
    <property type="component" value="Unassembled WGS sequence"/>
</dbReference>
<evidence type="ECO:0000259" key="14">
    <source>
        <dbReference type="Pfam" id="PF02882"/>
    </source>
</evidence>
<keyword evidence="4 12" id="KW-0028">Amino-acid biosynthesis</keyword>
<evidence type="ECO:0000313" key="15">
    <source>
        <dbReference type="EMBL" id="SCL74293.1"/>
    </source>
</evidence>
<dbReference type="SUPFAM" id="SSF51735">
    <property type="entry name" value="NAD(P)-binding Rossmann-fold domains"/>
    <property type="match status" value="1"/>
</dbReference>
<evidence type="ECO:0000259" key="13">
    <source>
        <dbReference type="Pfam" id="PF00763"/>
    </source>
</evidence>
<dbReference type="GO" id="GO:0004477">
    <property type="term" value="F:methenyltetrahydrofolate cyclohydrolase activity"/>
    <property type="evidence" value="ECO:0007669"/>
    <property type="project" value="UniProtKB-UniRule"/>
</dbReference>
<feature type="binding site" evidence="12">
    <location>
        <begin position="159"/>
        <end position="161"/>
    </location>
    <ligand>
        <name>NADP(+)</name>
        <dbReference type="ChEBI" id="CHEBI:58349"/>
    </ligand>
</feature>
<evidence type="ECO:0000256" key="1">
    <source>
        <dbReference type="ARBA" id="ARBA00004777"/>
    </source>
</evidence>
<dbReference type="FunFam" id="3.40.50.720:FF:000094">
    <property type="entry name" value="Bifunctional protein FolD"/>
    <property type="match status" value="1"/>
</dbReference>
<evidence type="ECO:0000256" key="9">
    <source>
        <dbReference type="ARBA" id="ARBA00023102"/>
    </source>
</evidence>
<dbReference type="NCBIfam" id="NF010783">
    <property type="entry name" value="PRK14186.1"/>
    <property type="match status" value="1"/>
</dbReference>
<comment type="function">
    <text evidence="12">Catalyzes the oxidation of 5,10-methylenetetrahydrofolate to 5,10-methenyltetrahydrofolate and then the hydrolysis of 5,10-methenyltetrahydrofolate to 10-formyltetrahydrofolate.</text>
</comment>
<keyword evidence="3 12" id="KW-0554">One-carbon metabolism</keyword>
<dbReference type="STRING" id="118126.L21_0166"/>
<dbReference type="EC" id="3.5.4.9" evidence="12"/>
<dbReference type="PANTHER" id="PTHR48099">
    <property type="entry name" value="C-1-TETRAHYDROFOLATE SYNTHASE, CYTOPLASMIC-RELATED"/>
    <property type="match status" value="1"/>
</dbReference>
<dbReference type="RefSeq" id="WP_074368603.1">
    <property type="nucleotide sequence ID" value="NZ_FMID01000004.1"/>
</dbReference>
<dbReference type="SUPFAM" id="SSF53223">
    <property type="entry name" value="Aminoacid dehydrogenase-like, N-terminal domain"/>
    <property type="match status" value="1"/>
</dbReference>
<dbReference type="GO" id="GO:0035999">
    <property type="term" value="P:tetrahydrofolate interconversion"/>
    <property type="evidence" value="ECO:0007669"/>
    <property type="project" value="UniProtKB-UniRule"/>
</dbReference>
<evidence type="ECO:0000256" key="3">
    <source>
        <dbReference type="ARBA" id="ARBA00022563"/>
    </source>
</evidence>
<dbReference type="GO" id="GO:0004488">
    <property type="term" value="F:methylenetetrahydrofolate dehydrogenase (NADP+) activity"/>
    <property type="evidence" value="ECO:0007669"/>
    <property type="project" value="UniProtKB-UniRule"/>
</dbReference>
<dbReference type="GO" id="GO:0006164">
    <property type="term" value="P:purine nucleotide biosynthetic process"/>
    <property type="evidence" value="ECO:0007669"/>
    <property type="project" value="UniProtKB-KW"/>
</dbReference>
<comment type="caution">
    <text evidence="12">Lacks conserved residue(s) required for the propagation of feature annotation.</text>
</comment>
<comment type="similarity">
    <text evidence="12">Belongs to the tetrahydrofolate dehydrogenase/cyclohydrolase family.</text>
</comment>
<dbReference type="AlphaFoldDB" id="A0A1M4MHE3"/>
<dbReference type="OrthoDB" id="9455at2157"/>
<comment type="pathway">
    <text evidence="1 12">One-carbon metabolism; tetrahydrofolate interconversion.</text>
</comment>
<comment type="catalytic activity">
    <reaction evidence="12">
        <text>(6R)-5,10-methenyltetrahydrofolate + H2O = (6R)-10-formyltetrahydrofolate + H(+)</text>
        <dbReference type="Rhea" id="RHEA:23700"/>
        <dbReference type="ChEBI" id="CHEBI:15377"/>
        <dbReference type="ChEBI" id="CHEBI:15378"/>
        <dbReference type="ChEBI" id="CHEBI:57455"/>
        <dbReference type="ChEBI" id="CHEBI:195366"/>
        <dbReference type="EC" id="3.5.4.9"/>
    </reaction>
</comment>
<dbReference type="InterPro" id="IPR046346">
    <property type="entry name" value="Aminoacid_DH-like_N_sf"/>
</dbReference>
<keyword evidence="9 12" id="KW-0368">Histidine biosynthesis</keyword>
<keyword evidence="10 12" id="KW-0486">Methionine biosynthesis</keyword>
<dbReference type="NCBIfam" id="NF008058">
    <property type="entry name" value="PRK10792.1"/>
    <property type="match status" value="1"/>
</dbReference>
<dbReference type="InterPro" id="IPR000672">
    <property type="entry name" value="THF_DH/CycHdrlase"/>
</dbReference>
<dbReference type="Gene3D" id="3.40.50.10860">
    <property type="entry name" value="Leucine Dehydrogenase, chain A, domain 1"/>
    <property type="match status" value="1"/>
</dbReference>
<dbReference type="EC" id="1.5.1.5" evidence="12"/>
<dbReference type="Gene3D" id="3.40.50.720">
    <property type="entry name" value="NAD(P)-binding Rossmann-like Domain"/>
    <property type="match status" value="1"/>
</dbReference>
<dbReference type="PROSITE" id="PS00767">
    <property type="entry name" value="THF_DHG_CYH_2"/>
    <property type="match status" value="1"/>
</dbReference>
<evidence type="ECO:0000313" key="16">
    <source>
        <dbReference type="Proteomes" id="UP000184671"/>
    </source>
</evidence>
<evidence type="ECO:0000256" key="8">
    <source>
        <dbReference type="ARBA" id="ARBA00023002"/>
    </source>
</evidence>
<dbReference type="InterPro" id="IPR036291">
    <property type="entry name" value="NAD(P)-bd_dom_sf"/>
</dbReference>
<keyword evidence="5 12" id="KW-0658">Purine biosynthesis</keyword>
<accession>A0A1M4MHE3</accession>
<dbReference type="InterPro" id="IPR020630">
    <property type="entry name" value="THF_DH/CycHdrlase_cat_dom"/>
</dbReference>
<feature type="binding site" evidence="12">
    <location>
        <position position="225"/>
    </location>
    <ligand>
        <name>NADP(+)</name>
        <dbReference type="ChEBI" id="CHEBI:58349"/>
    </ligand>
</feature>
<dbReference type="CDD" id="cd01080">
    <property type="entry name" value="NAD_bind_m-THF_DH_Cyclohyd"/>
    <property type="match status" value="1"/>
</dbReference>
<feature type="domain" description="Tetrahydrofolate dehydrogenase/cyclohydrolase catalytic" evidence="13">
    <location>
        <begin position="3"/>
        <end position="114"/>
    </location>
</feature>
<keyword evidence="6 12" id="KW-0378">Hydrolase</keyword>
<evidence type="ECO:0000256" key="10">
    <source>
        <dbReference type="ARBA" id="ARBA00023167"/>
    </source>
</evidence>
<proteinExistence type="inferred from homology"/>
<feature type="domain" description="Tetrahydrofolate dehydrogenase/cyclohydrolase NAD(P)-binding" evidence="14">
    <location>
        <begin position="133"/>
        <end position="274"/>
    </location>
</feature>
<evidence type="ECO:0000256" key="2">
    <source>
        <dbReference type="ARBA" id="ARBA00011738"/>
    </source>
</evidence>
<dbReference type="PANTHER" id="PTHR48099:SF5">
    <property type="entry name" value="C-1-TETRAHYDROFOLATE SYNTHASE, CYTOPLASMIC"/>
    <property type="match status" value="1"/>
</dbReference>
<dbReference type="GO" id="GO:0005829">
    <property type="term" value="C:cytosol"/>
    <property type="evidence" value="ECO:0007669"/>
    <property type="project" value="TreeGrafter"/>
</dbReference>
<dbReference type="InterPro" id="IPR020631">
    <property type="entry name" value="THF_DH/CycHdrlase_NAD-bd_dom"/>
</dbReference>
<keyword evidence="8 12" id="KW-0560">Oxidoreductase</keyword>
<dbReference type="FunFam" id="3.40.50.10860:FF:000005">
    <property type="entry name" value="C-1-tetrahydrofolate synthase, cytoplasmic, putative"/>
    <property type="match status" value="1"/>
</dbReference>
<keyword evidence="7 12" id="KW-0521">NADP</keyword>
<dbReference type="GO" id="GO:0000105">
    <property type="term" value="P:L-histidine biosynthetic process"/>
    <property type="evidence" value="ECO:0007669"/>
    <property type="project" value="UniProtKB-KW"/>
</dbReference>
<evidence type="ECO:0000256" key="11">
    <source>
        <dbReference type="ARBA" id="ARBA00023268"/>
    </source>
</evidence>
<dbReference type="GO" id="GO:0009086">
    <property type="term" value="P:methionine biosynthetic process"/>
    <property type="evidence" value="ECO:0007669"/>
    <property type="project" value="UniProtKB-KW"/>
</dbReference>
<comment type="catalytic activity">
    <reaction evidence="12">
        <text>(6R)-5,10-methylene-5,6,7,8-tetrahydrofolate + NADP(+) = (6R)-5,10-methenyltetrahydrofolate + NADPH</text>
        <dbReference type="Rhea" id="RHEA:22812"/>
        <dbReference type="ChEBI" id="CHEBI:15636"/>
        <dbReference type="ChEBI" id="CHEBI:57455"/>
        <dbReference type="ChEBI" id="CHEBI:57783"/>
        <dbReference type="ChEBI" id="CHEBI:58349"/>
        <dbReference type="EC" id="1.5.1.5"/>
    </reaction>
</comment>
<organism evidence="15 16">
    <name type="scientific">Methanoculleus chikugoensis</name>
    <dbReference type="NCBI Taxonomy" id="118126"/>
    <lineage>
        <taxon>Archaea</taxon>
        <taxon>Methanobacteriati</taxon>
        <taxon>Methanobacteriota</taxon>
        <taxon>Stenosarchaea group</taxon>
        <taxon>Methanomicrobia</taxon>
        <taxon>Methanomicrobiales</taxon>
        <taxon>Methanomicrobiaceae</taxon>
        <taxon>Methanoculleus</taxon>
    </lineage>
</organism>
<protein>
    <recommendedName>
        <fullName evidence="12">Bifunctional protein FolD</fullName>
    </recommendedName>
    <domain>
        <recommendedName>
            <fullName evidence="12">Methylenetetrahydrofolate dehydrogenase</fullName>
            <ecNumber evidence="12">1.5.1.5</ecNumber>
        </recommendedName>
    </domain>
    <domain>
        <recommendedName>
            <fullName evidence="12">Methenyltetrahydrofolate cyclohydrolase</fullName>
            <ecNumber evidence="12">3.5.4.9</ecNumber>
        </recommendedName>
    </domain>
</protein>
<reference evidence="15 16" key="1">
    <citation type="submission" date="2016-08" db="EMBL/GenBank/DDBJ databases">
        <authorList>
            <person name="Seilhamer J.J."/>
        </authorList>
    </citation>
    <scope>NUCLEOTIDE SEQUENCE [LARGE SCALE GENOMIC DNA]</scope>
    <source>
        <strain evidence="15">L21-II-0</strain>
    </source>
</reference>
<gene>
    <name evidence="12 15" type="primary">folD</name>
    <name evidence="15" type="ORF">L21_0166</name>
</gene>
<dbReference type="Pfam" id="PF00763">
    <property type="entry name" value="THF_DHG_CYH"/>
    <property type="match status" value="1"/>
</dbReference>
<dbReference type="NCBIfam" id="NF010775">
    <property type="entry name" value="PRK14178.1"/>
    <property type="match status" value="1"/>
</dbReference>
<dbReference type="EMBL" id="FMID01000004">
    <property type="protein sequence ID" value="SCL74293.1"/>
    <property type="molecule type" value="Genomic_DNA"/>
</dbReference>
<dbReference type="PRINTS" id="PR00085">
    <property type="entry name" value="THFDHDRGNASE"/>
</dbReference>
<sequence length="283" mass="30334">MILDGKAVSEKRLEILKERIEESGLYPRLATVIVGEDPASQMYVRMKHRACERVGIGSVGIELPADATTERVLEAVARLNNDPDINGILVQLPLPAGVDTTRVIEAVAPDKDVDGFHPCNLGRLFSGAPVFAPCTPQGIMTILEEYDIPIRGKRAVVVGRSIDVGRPMAALLLNADATVTICHSKTENIEAEMRNADILVSAIGKAKFVGPEMVKEGATVIDVGINQDEQGKLCGDVDFEAVKDRAGAITPVPGGVGPMTIATLMENTFMAAKMRTCDNTTVW</sequence>
<keyword evidence="11 12" id="KW-0511">Multifunctional enzyme</keyword>
<evidence type="ECO:0000256" key="7">
    <source>
        <dbReference type="ARBA" id="ARBA00022857"/>
    </source>
</evidence>
<dbReference type="Pfam" id="PF02882">
    <property type="entry name" value="THF_DHG_CYH_C"/>
    <property type="match status" value="1"/>
</dbReference>
<evidence type="ECO:0000256" key="12">
    <source>
        <dbReference type="HAMAP-Rule" id="MF_01576"/>
    </source>
</evidence>
<evidence type="ECO:0000256" key="6">
    <source>
        <dbReference type="ARBA" id="ARBA00022801"/>
    </source>
</evidence>